<dbReference type="AlphaFoldDB" id="M4ZUJ6"/>
<name>M4ZUJ6_9HELO</name>
<organism evidence="2">
    <name type="scientific">Ciborinia camelliae</name>
    <dbReference type="NCBI Taxonomy" id="647257"/>
    <lineage>
        <taxon>Eukaryota</taxon>
        <taxon>Fungi</taxon>
        <taxon>Dikarya</taxon>
        <taxon>Ascomycota</taxon>
        <taxon>Pezizomycotina</taxon>
        <taxon>Leotiomycetes</taxon>
        <taxon>Helotiales</taxon>
        <taxon>Sclerotiniaceae</taxon>
        <taxon>Ciborinia</taxon>
    </lineage>
</organism>
<dbReference type="GO" id="GO:0030246">
    <property type="term" value="F:carbohydrate binding"/>
    <property type="evidence" value="ECO:0007669"/>
    <property type="project" value="UniProtKB-KW"/>
</dbReference>
<dbReference type="InterPro" id="IPR035992">
    <property type="entry name" value="Ricin_B-like_lectins"/>
</dbReference>
<proteinExistence type="predicted"/>
<dbReference type="InterPro" id="IPR000772">
    <property type="entry name" value="Ricin_B_lectin"/>
</dbReference>
<gene>
    <name evidence="2" type="primary">ccl</name>
</gene>
<evidence type="ECO:0000313" key="2">
    <source>
        <dbReference type="EMBL" id="BAN00004.1"/>
    </source>
</evidence>
<protein>
    <submittedName>
        <fullName evidence="2">Gal/GalNAc specific lectin</fullName>
    </submittedName>
</protein>
<sequence>MVFTGCGTYEIVPYQAPSLNTNSWEGLLTPGAEVRTYARGSPPSTNAIWQLALVAGSGDAAEYLIINDRSGFFLTATKDNSIVSTPQVSPTEPGARWTIRSTPTNGYQVFTITNKVHGQLTVKDFSTQSGADILSATKQDADNQKWYFDAK</sequence>
<keyword evidence="2" id="KW-0430">Lectin</keyword>
<dbReference type="SUPFAM" id="SSF50370">
    <property type="entry name" value="Ricin B-like lectins"/>
    <property type="match status" value="1"/>
</dbReference>
<accession>M4ZUJ6</accession>
<dbReference type="Gene3D" id="2.80.10.50">
    <property type="match status" value="1"/>
</dbReference>
<dbReference type="EMBL" id="AB748933">
    <property type="protein sequence ID" value="BAN00004.1"/>
    <property type="molecule type" value="Genomic_DNA"/>
</dbReference>
<reference evidence="2" key="1">
    <citation type="submission" date="2012-09" db="EMBL/GenBank/DDBJ databases">
        <title>Primary structure of Gal/GalNAc specific lectin from ascomycete mushroom, Ciborinia camelliae.</title>
        <authorList>
            <person name="Ogawa S."/>
            <person name="Oguri S."/>
        </authorList>
    </citation>
    <scope>NUCLEOTIDE SEQUENCE</scope>
</reference>
<feature type="domain" description="Ricin B lectin" evidence="1">
    <location>
        <begin position="46"/>
        <end position="133"/>
    </location>
</feature>
<evidence type="ECO:0000259" key="1">
    <source>
        <dbReference type="Pfam" id="PF14200"/>
    </source>
</evidence>
<dbReference type="Pfam" id="PF14200">
    <property type="entry name" value="RicinB_lectin_2"/>
    <property type="match status" value="1"/>
</dbReference>